<feature type="transmembrane region" description="Helical" evidence="13">
    <location>
        <begin position="320"/>
        <end position="340"/>
    </location>
</feature>
<keyword evidence="7" id="KW-1003">Cell membrane</keyword>
<reference evidence="14" key="1">
    <citation type="submission" date="2020-06" db="EMBL/GenBank/DDBJ databases">
        <title>Insight into the genomes of haloalkaliphilic bacilli from Kenyan soda lakes.</title>
        <authorList>
            <person name="Mwirichia R."/>
            <person name="Villamizar G.C."/>
            <person name="Poehlein A."/>
            <person name="Mugweru J."/>
            <person name="Kipnyargis A."/>
            <person name="Kiplimo D."/>
            <person name="Orwa P."/>
            <person name="Daniel R."/>
        </authorList>
    </citation>
    <scope>NUCLEOTIDE SEQUENCE</scope>
    <source>
        <strain evidence="14">B1096_S55</strain>
    </source>
</reference>
<protein>
    <recommendedName>
        <fullName evidence="4">Probable multidrug resistance protein NorM</fullName>
    </recommendedName>
    <alternativeName>
        <fullName evidence="12">Multidrug-efflux transporter</fullName>
    </alternativeName>
</protein>
<comment type="similarity">
    <text evidence="3">Belongs to the multi antimicrobial extrusion (MATE) (TC 2.A.66.1) family.</text>
</comment>
<evidence type="ECO:0000256" key="9">
    <source>
        <dbReference type="ARBA" id="ARBA00022989"/>
    </source>
</evidence>
<keyword evidence="8 13" id="KW-0812">Transmembrane</keyword>
<dbReference type="PIRSF" id="PIRSF006603">
    <property type="entry name" value="DinF"/>
    <property type="match status" value="1"/>
</dbReference>
<name>A0A9Q4B424_SALAG</name>
<organism evidence="14 15">
    <name type="scientific">Salipaludibacillus agaradhaerens</name>
    <name type="common">Bacillus agaradhaerens</name>
    <dbReference type="NCBI Taxonomy" id="76935"/>
    <lineage>
        <taxon>Bacteria</taxon>
        <taxon>Bacillati</taxon>
        <taxon>Bacillota</taxon>
        <taxon>Bacilli</taxon>
        <taxon>Bacillales</taxon>
        <taxon>Bacillaceae</taxon>
    </lineage>
</organism>
<evidence type="ECO:0000313" key="14">
    <source>
        <dbReference type="EMBL" id="MCR6098018.1"/>
    </source>
</evidence>
<dbReference type="EMBL" id="JABXYM010000001">
    <property type="protein sequence ID" value="MCR6098018.1"/>
    <property type="molecule type" value="Genomic_DNA"/>
</dbReference>
<feature type="transmembrane region" description="Helical" evidence="13">
    <location>
        <begin position="127"/>
        <end position="148"/>
    </location>
</feature>
<dbReference type="GO" id="GO:0006811">
    <property type="term" value="P:monoatomic ion transport"/>
    <property type="evidence" value="ECO:0007669"/>
    <property type="project" value="UniProtKB-KW"/>
</dbReference>
<keyword evidence="11 13" id="KW-0472">Membrane</keyword>
<evidence type="ECO:0000256" key="11">
    <source>
        <dbReference type="ARBA" id="ARBA00023136"/>
    </source>
</evidence>
<feature type="transmembrane region" description="Helical" evidence="13">
    <location>
        <begin position="396"/>
        <end position="419"/>
    </location>
</feature>
<dbReference type="GO" id="GO:0015297">
    <property type="term" value="F:antiporter activity"/>
    <property type="evidence" value="ECO:0007669"/>
    <property type="project" value="UniProtKB-KW"/>
</dbReference>
<evidence type="ECO:0000313" key="15">
    <source>
        <dbReference type="Proteomes" id="UP001057753"/>
    </source>
</evidence>
<keyword evidence="15" id="KW-1185">Reference proteome</keyword>
<keyword evidence="6" id="KW-0050">Antiport</keyword>
<comment type="caution">
    <text evidence="14">The sequence shown here is derived from an EMBL/GenBank/DDBJ whole genome shotgun (WGS) entry which is preliminary data.</text>
</comment>
<evidence type="ECO:0000256" key="1">
    <source>
        <dbReference type="ARBA" id="ARBA00003408"/>
    </source>
</evidence>
<evidence type="ECO:0000256" key="12">
    <source>
        <dbReference type="ARBA" id="ARBA00031636"/>
    </source>
</evidence>
<dbReference type="Proteomes" id="UP001057753">
    <property type="component" value="Unassembled WGS sequence"/>
</dbReference>
<comment type="function">
    <text evidence="1">Multidrug efflux pump.</text>
</comment>
<feature type="transmembrane region" description="Helical" evidence="13">
    <location>
        <begin position="51"/>
        <end position="73"/>
    </location>
</feature>
<dbReference type="GO" id="GO:0042910">
    <property type="term" value="F:xenobiotic transmembrane transporter activity"/>
    <property type="evidence" value="ECO:0007669"/>
    <property type="project" value="InterPro"/>
</dbReference>
<evidence type="ECO:0000256" key="13">
    <source>
        <dbReference type="SAM" id="Phobius"/>
    </source>
</evidence>
<accession>A0A9Q4B424</accession>
<dbReference type="InterPro" id="IPR048279">
    <property type="entry name" value="MdtK-like"/>
</dbReference>
<keyword evidence="9 13" id="KW-1133">Transmembrane helix</keyword>
<dbReference type="RefSeq" id="WP_257822397.1">
    <property type="nucleotide sequence ID" value="NZ_JABXYM010000001.1"/>
</dbReference>
<evidence type="ECO:0000256" key="3">
    <source>
        <dbReference type="ARBA" id="ARBA00010199"/>
    </source>
</evidence>
<dbReference type="PANTHER" id="PTHR43298:SF2">
    <property type="entry name" value="FMN_FAD EXPORTER YEEO-RELATED"/>
    <property type="match status" value="1"/>
</dbReference>
<evidence type="ECO:0000256" key="2">
    <source>
        <dbReference type="ARBA" id="ARBA00004651"/>
    </source>
</evidence>
<sequence>MDKTFLKTVLAIAIPVSLQGVIMASLNMTDQVMIGQLGDASISAVGISNKLFRILLFVLTGIASGVSIYVAQYWGSKDRSRVRHVLGLGLVIGGAICLPFAIMTFFFNEHIMSLFTKDMAIIEAGSIYLQIVSLSYIPMMLTVIYSAVLRSTRHAQLPMIMSGVSVGLNVLLNYMLIFGNFGLPELGIEGAAVGTFIARTIEFAMMLAIIYARRLPGAYSFFDVFQIDKTLMKKFAITTYPIVLTEFFWATGEATYGVVYGRMGTSEITAMAVSEPIQLLSIGLASGIASAATVLVGNLLGGNQNDEAFLYAKRLFKMGLIVTISLSGLIILCASVYVSLYQISPEAHDLSIAVIIVFALLFWVKVSNMIVAHGVLASGGDTKYLFVIDTTTTWGFGVPVAFISAFVFGLPVYWVYFLLTLEEVIRLGLGLRRLYSKKWIRNLVEPQKDISG</sequence>
<dbReference type="NCBIfam" id="TIGR00797">
    <property type="entry name" value="matE"/>
    <property type="match status" value="1"/>
</dbReference>
<evidence type="ECO:0000256" key="10">
    <source>
        <dbReference type="ARBA" id="ARBA00023065"/>
    </source>
</evidence>
<dbReference type="PANTHER" id="PTHR43298">
    <property type="entry name" value="MULTIDRUG RESISTANCE PROTEIN NORM-RELATED"/>
    <property type="match status" value="1"/>
</dbReference>
<dbReference type="InterPro" id="IPR002528">
    <property type="entry name" value="MATE_fam"/>
</dbReference>
<comment type="subcellular location">
    <subcellularLocation>
        <location evidence="2">Cell membrane</location>
        <topology evidence="2">Multi-pass membrane protein</topology>
    </subcellularLocation>
</comment>
<dbReference type="GO" id="GO:0005886">
    <property type="term" value="C:plasma membrane"/>
    <property type="evidence" value="ECO:0007669"/>
    <property type="project" value="UniProtKB-SubCell"/>
</dbReference>
<dbReference type="InterPro" id="IPR050222">
    <property type="entry name" value="MATE_MdtK"/>
</dbReference>
<dbReference type="AlphaFoldDB" id="A0A9Q4B424"/>
<feature type="transmembrane region" description="Helical" evidence="13">
    <location>
        <begin position="85"/>
        <end position="107"/>
    </location>
</feature>
<gene>
    <name evidence="14" type="ORF">HXA33_15880</name>
</gene>
<evidence type="ECO:0000256" key="6">
    <source>
        <dbReference type="ARBA" id="ARBA00022449"/>
    </source>
</evidence>
<evidence type="ECO:0000256" key="4">
    <source>
        <dbReference type="ARBA" id="ARBA00020268"/>
    </source>
</evidence>
<dbReference type="CDD" id="cd13134">
    <property type="entry name" value="MATE_like_8"/>
    <property type="match status" value="1"/>
</dbReference>
<evidence type="ECO:0000256" key="8">
    <source>
        <dbReference type="ARBA" id="ARBA00022692"/>
    </source>
</evidence>
<feature type="transmembrane region" description="Helical" evidence="13">
    <location>
        <begin position="160"/>
        <end position="179"/>
    </location>
</feature>
<proteinExistence type="inferred from homology"/>
<keyword evidence="5" id="KW-0813">Transport</keyword>
<evidence type="ECO:0000256" key="7">
    <source>
        <dbReference type="ARBA" id="ARBA00022475"/>
    </source>
</evidence>
<dbReference type="Pfam" id="PF01554">
    <property type="entry name" value="MatE"/>
    <property type="match status" value="2"/>
</dbReference>
<feature type="transmembrane region" description="Helical" evidence="13">
    <location>
        <begin position="279"/>
        <end position="300"/>
    </location>
</feature>
<evidence type="ECO:0000256" key="5">
    <source>
        <dbReference type="ARBA" id="ARBA00022448"/>
    </source>
</evidence>
<feature type="transmembrane region" description="Helical" evidence="13">
    <location>
        <begin position="191"/>
        <end position="212"/>
    </location>
</feature>
<keyword evidence="10" id="KW-0406">Ion transport</keyword>
<feature type="transmembrane region" description="Helical" evidence="13">
    <location>
        <begin position="352"/>
        <end position="376"/>
    </location>
</feature>